<dbReference type="Gene3D" id="3.40.50.150">
    <property type="entry name" value="Vaccinia Virus protein VP39"/>
    <property type="match status" value="1"/>
</dbReference>
<dbReference type="Proteomes" id="UP000094389">
    <property type="component" value="Unassembled WGS sequence"/>
</dbReference>
<dbReference type="AlphaFoldDB" id="A0A1E4S4S9"/>
<dbReference type="SUPFAM" id="SSF53335">
    <property type="entry name" value="S-adenosyl-L-methionine-dependent methyltransferases"/>
    <property type="match status" value="1"/>
</dbReference>
<dbReference type="STRING" id="983966.A0A1E4S4S9"/>
<reference evidence="1 2" key="1">
    <citation type="journal article" date="2016" name="Proc. Natl. Acad. Sci. U.S.A.">
        <title>Comparative genomics of biotechnologically important yeasts.</title>
        <authorList>
            <person name="Riley R."/>
            <person name="Haridas S."/>
            <person name="Wolfe K.H."/>
            <person name="Lopes M.R."/>
            <person name="Hittinger C.T."/>
            <person name="Goeker M."/>
            <person name="Salamov A.A."/>
            <person name="Wisecaver J.H."/>
            <person name="Long T.M."/>
            <person name="Calvey C.H."/>
            <person name="Aerts A.L."/>
            <person name="Barry K.W."/>
            <person name="Choi C."/>
            <person name="Clum A."/>
            <person name="Coughlan A.Y."/>
            <person name="Deshpande S."/>
            <person name="Douglass A.P."/>
            <person name="Hanson S.J."/>
            <person name="Klenk H.-P."/>
            <person name="LaButti K.M."/>
            <person name="Lapidus A."/>
            <person name="Lindquist E.A."/>
            <person name="Lipzen A.M."/>
            <person name="Meier-Kolthoff J.P."/>
            <person name="Ohm R.A."/>
            <person name="Otillar R.P."/>
            <person name="Pangilinan J.L."/>
            <person name="Peng Y."/>
            <person name="Rokas A."/>
            <person name="Rosa C.A."/>
            <person name="Scheuner C."/>
            <person name="Sibirny A.A."/>
            <person name="Slot J.C."/>
            <person name="Stielow J.B."/>
            <person name="Sun H."/>
            <person name="Kurtzman C.P."/>
            <person name="Blackwell M."/>
            <person name="Grigoriev I.V."/>
            <person name="Jeffries T.W."/>
        </authorList>
    </citation>
    <scope>NUCLEOTIDE SEQUENCE [LARGE SCALE GENOMIC DNA]</scope>
    <source>
        <strain evidence="2">ATCC 18201 / CBS 1600 / BCRC 20928 / JCM 3617 / NBRC 0987 / NRRL Y-1542</strain>
    </source>
</reference>
<protein>
    <recommendedName>
        <fullName evidence="3">Methyltransferase type 11 domain-containing protein</fullName>
    </recommendedName>
</protein>
<name>A0A1E4S4S9_CYBJN</name>
<dbReference type="EMBL" id="KV453928">
    <property type="protein sequence ID" value="ODV74514.1"/>
    <property type="molecule type" value="Genomic_DNA"/>
</dbReference>
<dbReference type="RefSeq" id="XP_020071553.1">
    <property type="nucleotide sequence ID" value="XM_020217915.1"/>
</dbReference>
<organism evidence="1 2">
    <name type="scientific">Cyberlindnera jadinii (strain ATCC 18201 / CBS 1600 / BCRC 20928 / JCM 3617 / NBRC 0987 / NRRL Y-1542)</name>
    <name type="common">Torula yeast</name>
    <name type="synonym">Candida utilis</name>
    <dbReference type="NCBI Taxonomy" id="983966"/>
    <lineage>
        <taxon>Eukaryota</taxon>
        <taxon>Fungi</taxon>
        <taxon>Dikarya</taxon>
        <taxon>Ascomycota</taxon>
        <taxon>Saccharomycotina</taxon>
        <taxon>Saccharomycetes</taxon>
        <taxon>Phaffomycetales</taxon>
        <taxon>Phaffomycetaceae</taxon>
        <taxon>Cyberlindnera</taxon>
    </lineage>
</organism>
<evidence type="ECO:0000313" key="1">
    <source>
        <dbReference type="EMBL" id="ODV74514.1"/>
    </source>
</evidence>
<dbReference type="OrthoDB" id="10256176at2759"/>
<gene>
    <name evidence="1" type="ORF">CYBJADRAFT_75130</name>
</gene>
<keyword evidence="2" id="KW-1185">Reference proteome</keyword>
<accession>A0A1E4S4S9</accession>
<proteinExistence type="predicted"/>
<evidence type="ECO:0008006" key="3">
    <source>
        <dbReference type="Google" id="ProtNLM"/>
    </source>
</evidence>
<sequence length="235" mass="27814">MYNNSYTDSHIWQLAIDNPDRDIYCFTTDPILYTSFPDYKLAIGPQNFYILNGISYQNVPMTKNTFAAAICYDLHFYLKNDQWVPTLSEVFRLLTFNGQISIFLMDYSVLNCKNEIYSKFFEMLRNALRRDGMDPYPCKSIQKRLREAGFQNIRHAFVSLKKGIPTDLGNIVEFVQSFFECAMFKYVAQLHLSPEELVLFREMKLQYNRDVRNGELLDEFGDFYYMLVFAQKKTY</sequence>
<evidence type="ECO:0000313" key="2">
    <source>
        <dbReference type="Proteomes" id="UP000094389"/>
    </source>
</evidence>
<dbReference type="GeneID" id="30992311"/>
<dbReference type="InterPro" id="IPR029063">
    <property type="entry name" value="SAM-dependent_MTases_sf"/>
</dbReference>